<dbReference type="Gene3D" id="3.60.10.10">
    <property type="entry name" value="Endonuclease/exonuclease/phosphatase"/>
    <property type="match status" value="1"/>
</dbReference>
<dbReference type="EMBL" id="QGNW01001317">
    <property type="protein sequence ID" value="RVW45754.1"/>
    <property type="molecule type" value="Genomic_DNA"/>
</dbReference>
<dbReference type="CDD" id="cd01650">
    <property type="entry name" value="RT_nLTR_like"/>
    <property type="match status" value="1"/>
</dbReference>
<feature type="region of interest" description="Disordered" evidence="1">
    <location>
        <begin position="30"/>
        <end position="49"/>
    </location>
</feature>
<proteinExistence type="predicted"/>
<organism evidence="3 4">
    <name type="scientific">Vitis vinifera</name>
    <name type="common">Grape</name>
    <dbReference type="NCBI Taxonomy" id="29760"/>
    <lineage>
        <taxon>Eukaryota</taxon>
        <taxon>Viridiplantae</taxon>
        <taxon>Streptophyta</taxon>
        <taxon>Embryophyta</taxon>
        <taxon>Tracheophyta</taxon>
        <taxon>Spermatophyta</taxon>
        <taxon>Magnoliopsida</taxon>
        <taxon>eudicotyledons</taxon>
        <taxon>Gunneridae</taxon>
        <taxon>Pentapetalae</taxon>
        <taxon>rosids</taxon>
        <taxon>Vitales</taxon>
        <taxon>Vitaceae</taxon>
        <taxon>Viteae</taxon>
        <taxon>Vitis</taxon>
    </lineage>
</organism>
<dbReference type="PANTHER" id="PTHR19446">
    <property type="entry name" value="REVERSE TRANSCRIPTASES"/>
    <property type="match status" value="1"/>
</dbReference>
<accession>A0A438EDK1</accession>
<dbReference type="Proteomes" id="UP000288805">
    <property type="component" value="Unassembled WGS sequence"/>
</dbReference>
<dbReference type="SUPFAM" id="SSF56219">
    <property type="entry name" value="DNase I-like"/>
    <property type="match status" value="1"/>
</dbReference>
<evidence type="ECO:0000256" key="1">
    <source>
        <dbReference type="SAM" id="MobiDB-lite"/>
    </source>
</evidence>
<feature type="region of interest" description="Disordered" evidence="1">
    <location>
        <begin position="166"/>
        <end position="186"/>
    </location>
</feature>
<dbReference type="SUPFAM" id="SSF56672">
    <property type="entry name" value="DNA/RNA polymerases"/>
    <property type="match status" value="1"/>
</dbReference>
<gene>
    <name evidence="3" type="primary">YTX2_666</name>
    <name evidence="3" type="ORF">CK203_094996</name>
</gene>
<dbReference type="Pfam" id="PF00078">
    <property type="entry name" value="RVT_1"/>
    <property type="match status" value="1"/>
</dbReference>
<reference evidence="3 4" key="1">
    <citation type="journal article" date="2018" name="PLoS Genet.">
        <title>Population sequencing reveals clonal diversity and ancestral inbreeding in the grapevine cultivar Chardonnay.</title>
        <authorList>
            <person name="Roach M.J."/>
            <person name="Johnson D.L."/>
            <person name="Bohlmann J."/>
            <person name="van Vuuren H.J."/>
            <person name="Jones S.J."/>
            <person name="Pretorius I.S."/>
            <person name="Schmidt S.A."/>
            <person name="Borneman A.R."/>
        </authorList>
    </citation>
    <scope>NUCLEOTIDE SEQUENCE [LARGE SCALE GENOMIC DNA]</scope>
    <source>
        <strain evidence="4">cv. Chardonnay</strain>
        <tissue evidence="3">Leaf</tissue>
    </source>
</reference>
<dbReference type="GO" id="GO:0003824">
    <property type="term" value="F:catalytic activity"/>
    <property type="evidence" value="ECO:0007669"/>
    <property type="project" value="InterPro"/>
</dbReference>
<protein>
    <submittedName>
        <fullName evidence="3">Transposon TX1 uncharacterized 149 kDa protein</fullName>
    </submittedName>
</protein>
<feature type="region of interest" description="Disordered" evidence="1">
    <location>
        <begin position="200"/>
        <end position="220"/>
    </location>
</feature>
<sequence>MSPSTQSLTSGEVLRIQISLVGKDDTMRGLGKQGLDIETRPPPKPTPIHEMPTKTGTLAALMPPCSFPTMLDSRSEMLKQECYLENIWEWLPISLWVPSVLRRVGDACGGFLDVDSQTESLEELQWARILVRSDGETFPDTLELGIEETTYSVTLWWERMPSIRPEEGRKQSLWSPPTREVGGDEATRAGPRVEQLVGVGTEAQSQTEDGTDRLSQDMGPTVKRTQTQVGSLQGSGSKSGPLASGMLWAYGPKLPSACEVPKGDQFGPWHSSRLGRAAGYGMGHLHKGKAILVQPHLLDNGLFLKALTSCSNGQFKVGDMEREFTRCREEEMGRRQQPDPNNPRAERMLEEEAARYDSEVNMGGTKAQGSSSSNLFCFGRTPEREYYDHSGRRREEILVGSGSRRPSAEDHTGRRDGCWDLVEVNSVDPTGLEKEILNFLGKIRKMREKIVDKGLLETSRSKRKVIKSVIRSQKVDLFCIQETKMQVMSEEVVRSLGPGRSLDWKALNAMGTAGGVLICWDKRSLEMLGVEEGQFSISCRFRNVGDGAIWVFTGVYGPCSRKDRECLWEEFGAIRGLWEEPWCLGGDFNSTLYQAERSRIGRITSAMRRFAQIVDELGLVDIPLQGGSFTWSGGLNNQSWARLDRFLMSPSWIDQYSRATQRRLPRPTSDHFPILLEGGGLRRGPYPFKFENMWLKAEGFKELIEGWWQGIVVRGRPSYRLAVKMRGLKQNLKIWNKEVFGRLEKNKAEALQQVERWDIVEEERNLTKEELGHKKTAKENYSKWVSMEEVHWRQLSRELWLREGDRNTRFFHRMANAHRRAKNLVKIKINGVRITEDQEMRDGIVNAYQQLLSESSDWKADIGGLVLKQISLSEAEALELPFSEAEIYAALMGMNGDKAPGPDGFTVAFWQNCWEIVKEDVLDMFKEFYDQNSFIKSLNHTFLVLIPKKGGAEDLGDYRPISLLGGLYKLLAKVLANRLKKIIGKVISPDQNAFIKGRQILDGSLIANEVIDSWQKREEKGLICKLDIEKAYDSINWQFLLKVMQKMGFGSKWIGWMWSCISTIKYSMLVNGVPAGFFSSSKGLRQGDPLSPYLFVMGMEVLSALISRAVEGGFIYGCRIWKESLLYLSWILLWFEAASGLKINLEKSMVIPVGEVEGVLDMAAEIGCKVGQLPTVYLGLPLGAPNRASYVWDGVEEKMRRKLALWKRQFLSKGGRITLIKSTLASIPLYQMSLFRMPKSVAKRLEKLQRNFLWGGANGGNKVHLIKVGGKWIWRFARAKEELWKKVLEAKYGQEELGWRTRKANGVFGVGVWKEILKESTWCWENMVFKVGKGNKVRFWIDPWCGNNVLSEAFPDLFSMAAQRNVIVEDYWIRI</sequence>
<evidence type="ECO:0000259" key="2">
    <source>
        <dbReference type="PROSITE" id="PS50878"/>
    </source>
</evidence>
<comment type="caution">
    <text evidence="3">The sequence shown here is derived from an EMBL/GenBank/DDBJ whole genome shotgun (WGS) entry which is preliminary data.</text>
</comment>
<dbReference type="Pfam" id="PF03372">
    <property type="entry name" value="Exo_endo_phos"/>
    <property type="match status" value="1"/>
</dbReference>
<evidence type="ECO:0000313" key="3">
    <source>
        <dbReference type="EMBL" id="RVW45754.1"/>
    </source>
</evidence>
<evidence type="ECO:0000313" key="4">
    <source>
        <dbReference type="Proteomes" id="UP000288805"/>
    </source>
</evidence>
<dbReference type="InterPro" id="IPR005135">
    <property type="entry name" value="Endo/exonuclease/phosphatase"/>
</dbReference>
<name>A0A438EDK1_VITVI</name>
<dbReference type="InterPro" id="IPR043502">
    <property type="entry name" value="DNA/RNA_pol_sf"/>
</dbReference>
<dbReference type="PROSITE" id="PS50878">
    <property type="entry name" value="RT_POL"/>
    <property type="match status" value="1"/>
</dbReference>
<feature type="domain" description="Reverse transcriptase" evidence="2">
    <location>
        <begin position="927"/>
        <end position="1197"/>
    </location>
</feature>
<dbReference type="InterPro" id="IPR000477">
    <property type="entry name" value="RT_dom"/>
</dbReference>
<dbReference type="InterPro" id="IPR036691">
    <property type="entry name" value="Endo/exonu/phosph_ase_sf"/>
</dbReference>